<dbReference type="GO" id="GO:0005507">
    <property type="term" value="F:copper ion binding"/>
    <property type="evidence" value="ECO:0007669"/>
    <property type="project" value="InterPro"/>
</dbReference>
<organism evidence="7 8">
    <name type="scientific">Cohnella lubricantis</name>
    <dbReference type="NCBI Taxonomy" id="2163172"/>
    <lineage>
        <taxon>Bacteria</taxon>
        <taxon>Bacillati</taxon>
        <taxon>Bacillota</taxon>
        <taxon>Bacilli</taxon>
        <taxon>Bacillales</taxon>
        <taxon>Paenibacillaceae</taxon>
        <taxon>Cohnella</taxon>
    </lineage>
</organism>
<evidence type="ECO:0000256" key="1">
    <source>
        <dbReference type="ARBA" id="ARBA00010457"/>
    </source>
</evidence>
<dbReference type="Pfam" id="PF00080">
    <property type="entry name" value="Sod_Cu"/>
    <property type="match status" value="1"/>
</dbReference>
<dbReference type="Proteomes" id="UP000574133">
    <property type="component" value="Unassembled WGS sequence"/>
</dbReference>
<feature type="signal peptide" evidence="5">
    <location>
        <begin position="1"/>
        <end position="20"/>
    </location>
</feature>
<feature type="domain" description="Superoxide dismutase copper/zinc binding" evidence="6">
    <location>
        <begin position="52"/>
        <end position="183"/>
    </location>
</feature>
<feature type="chain" id="PRO_5038489316" description="Superoxide dismutase [Cu-Zn]" evidence="5">
    <location>
        <begin position="21"/>
        <end position="184"/>
    </location>
</feature>
<comment type="catalytic activity">
    <reaction evidence="3">
        <text>2 superoxide + 2 H(+) = H2O2 + O2</text>
        <dbReference type="Rhea" id="RHEA:20696"/>
        <dbReference type="ChEBI" id="CHEBI:15378"/>
        <dbReference type="ChEBI" id="CHEBI:15379"/>
        <dbReference type="ChEBI" id="CHEBI:16240"/>
        <dbReference type="ChEBI" id="CHEBI:18421"/>
        <dbReference type="EC" id="1.15.1.1"/>
    </reaction>
</comment>
<evidence type="ECO:0000313" key="7">
    <source>
        <dbReference type="EMBL" id="MBB6677894.1"/>
    </source>
</evidence>
<evidence type="ECO:0000256" key="2">
    <source>
        <dbReference type="ARBA" id="ARBA00024900"/>
    </source>
</evidence>
<evidence type="ECO:0000259" key="6">
    <source>
        <dbReference type="Pfam" id="PF00080"/>
    </source>
</evidence>
<dbReference type="RefSeq" id="WP_185179167.1">
    <property type="nucleotide sequence ID" value="NZ_CBCSEP010000017.1"/>
</dbReference>
<dbReference type="Gene3D" id="2.60.40.200">
    <property type="entry name" value="Superoxide dismutase, copper/zinc binding domain"/>
    <property type="match status" value="1"/>
</dbReference>
<keyword evidence="3" id="KW-0186">Copper</keyword>
<name>A0A841T9B4_9BACL</name>
<comment type="cofactor">
    <cofactor evidence="3">
        <name>Zn(2+)</name>
        <dbReference type="ChEBI" id="CHEBI:29105"/>
    </cofactor>
    <text evidence="3">Binds 1 zinc ion per subunit.</text>
</comment>
<sequence length="184" mass="19136">MNKFVKPVGFAALGLMLVNAAYGSPMTSANSEPAPAASVNVDIINGKGEAVGKAVLTQQDDGVRIHLEANHLPPGVHGIHFHELGKCGTPDFKDAGEHFNPGKKQHGFHNPKGFHAGDLPNITVKDDGTVVADLVSNQVTLAKGQSTSLLKKGGTALVIHEKADDYKTDPSGNSGSRIACGAIK</sequence>
<evidence type="ECO:0000256" key="3">
    <source>
        <dbReference type="RuleBase" id="RU000393"/>
    </source>
</evidence>
<dbReference type="PANTHER" id="PTHR10003">
    <property type="entry name" value="SUPEROXIDE DISMUTASE CU-ZN -RELATED"/>
    <property type="match status" value="1"/>
</dbReference>
<dbReference type="InterPro" id="IPR024134">
    <property type="entry name" value="SOD_Cu/Zn_/chaperone"/>
</dbReference>
<dbReference type="InterPro" id="IPR018152">
    <property type="entry name" value="SOD_Cu/Zn_BS"/>
</dbReference>
<dbReference type="PROSITE" id="PS00332">
    <property type="entry name" value="SOD_CU_ZN_2"/>
    <property type="match status" value="1"/>
</dbReference>
<dbReference type="AlphaFoldDB" id="A0A841T9B4"/>
<keyword evidence="8" id="KW-1185">Reference proteome</keyword>
<dbReference type="EC" id="1.15.1.1" evidence="3"/>
<keyword evidence="5" id="KW-0732">Signal</keyword>
<gene>
    <name evidence="7" type="ORF">H4Q31_11225</name>
</gene>
<proteinExistence type="inferred from homology"/>
<comment type="cofactor">
    <cofactor evidence="3">
        <name>Cu cation</name>
        <dbReference type="ChEBI" id="CHEBI:23378"/>
    </cofactor>
    <text evidence="3">Binds 1 copper ion per subunit.</text>
</comment>
<dbReference type="SUPFAM" id="SSF49329">
    <property type="entry name" value="Cu,Zn superoxide dismutase-like"/>
    <property type="match status" value="1"/>
</dbReference>
<comment type="function">
    <text evidence="2">Destroys radicals which are normally produced within the cells and which are toxic to biological systems. May play a role in favoring mycobacterial survival in phagocytes.</text>
</comment>
<keyword evidence="3" id="KW-0862">Zinc</keyword>
<comment type="similarity">
    <text evidence="1 3">Belongs to the Cu-Zn superoxide dismutase family.</text>
</comment>
<evidence type="ECO:0000256" key="5">
    <source>
        <dbReference type="SAM" id="SignalP"/>
    </source>
</evidence>
<dbReference type="EMBL" id="JACJVN010000039">
    <property type="protein sequence ID" value="MBB6677894.1"/>
    <property type="molecule type" value="Genomic_DNA"/>
</dbReference>
<dbReference type="InterPro" id="IPR036423">
    <property type="entry name" value="SOD-like_Cu/Zn_dom_sf"/>
</dbReference>
<dbReference type="GO" id="GO:0004784">
    <property type="term" value="F:superoxide dismutase activity"/>
    <property type="evidence" value="ECO:0007669"/>
    <property type="project" value="UniProtKB-EC"/>
</dbReference>
<protein>
    <recommendedName>
        <fullName evidence="3">Superoxide dismutase [Cu-Zn]</fullName>
        <ecNumber evidence="3">1.15.1.1</ecNumber>
    </recommendedName>
</protein>
<accession>A0A841T9B4</accession>
<keyword evidence="3" id="KW-0560">Oxidoreductase</keyword>
<evidence type="ECO:0000313" key="8">
    <source>
        <dbReference type="Proteomes" id="UP000574133"/>
    </source>
</evidence>
<keyword evidence="3" id="KW-0479">Metal-binding</keyword>
<feature type="region of interest" description="Disordered" evidence="4">
    <location>
        <begin position="165"/>
        <end position="184"/>
    </location>
</feature>
<reference evidence="7 8" key="1">
    <citation type="submission" date="2020-08" db="EMBL/GenBank/DDBJ databases">
        <title>Cohnella phylogeny.</title>
        <authorList>
            <person name="Dunlap C."/>
        </authorList>
    </citation>
    <scope>NUCLEOTIDE SEQUENCE [LARGE SCALE GENOMIC DNA]</scope>
    <source>
        <strain evidence="7 8">DSM 103658</strain>
    </source>
</reference>
<evidence type="ECO:0000256" key="4">
    <source>
        <dbReference type="SAM" id="MobiDB-lite"/>
    </source>
</evidence>
<dbReference type="InterPro" id="IPR001424">
    <property type="entry name" value="SOD_Cu_Zn_dom"/>
</dbReference>
<comment type="caution">
    <text evidence="7">The sequence shown here is derived from an EMBL/GenBank/DDBJ whole genome shotgun (WGS) entry which is preliminary data.</text>
</comment>
<dbReference type="CDD" id="cd00305">
    <property type="entry name" value="Cu-Zn_Superoxide_Dismutase"/>
    <property type="match status" value="1"/>
</dbReference>